<gene>
    <name evidence="6" type="primary">gcvPB</name>
    <name evidence="9" type="ORF">DESME_12210</name>
</gene>
<comment type="cofactor">
    <cofactor evidence="1 6">
        <name>pyridoxal 5'-phosphate</name>
        <dbReference type="ChEBI" id="CHEBI:597326"/>
    </cofactor>
</comment>
<evidence type="ECO:0000259" key="8">
    <source>
        <dbReference type="Pfam" id="PF21478"/>
    </source>
</evidence>
<dbReference type="EMBL" id="CP007032">
    <property type="protein sequence ID" value="AHF07691.1"/>
    <property type="molecule type" value="Genomic_DNA"/>
</dbReference>
<dbReference type="PANTHER" id="PTHR11773:SF1">
    <property type="entry name" value="GLYCINE DEHYDROGENASE (DECARBOXYLATING), MITOCHONDRIAL"/>
    <property type="match status" value="1"/>
</dbReference>
<dbReference type="HOGENOM" id="CLU_004620_5_0_9"/>
<dbReference type="EC" id="1.4.4.2" evidence="6"/>
<sequence>MTELEPLIFELSREGRTGVSLPLCDVPEVAIDNLLPSDFIRVQEPELPEVSEVDVVRHFTRLSTFNHGVDTGFYPLGSCTMKYNPKVNEMLARLPGFTMLHPYQPEELTQGSLQLMYELQQDLGEITGMDAFTMQPAAGAHGEMTGILIVKAYHAHRQDAKRTKVIVPDSAHGTNPATAAMAGFEIVQVPSNERGGVDIEALRAVANDEIAALMLTNPNTLGLFDENILEIAQIIHDVGGLLYYDGANANAIMGLARPGDMGFDVVHINLHKTFSTPHGGGGPGAGPVGVKEFLKPFLPKPIVVKKEDGTYTLDYNRPLSIGRVRSFQANFGVLVRAYAYIRALGGEGLKEASENAVLNANFLMSILKEHYYVAYDRVCMHEFIITPKHLKSYGIHTLDIAKRLLDYGYHPPTIYFPLIVEEAMMIEPTETESMETLEKFAQSLIQIAEEAKTDPERVKNAPYNTLITRLDETAAARHPDLRWRKA</sequence>
<comment type="similarity">
    <text evidence="6">Belongs to the GcvP family. C-terminal subunit subfamily.</text>
</comment>
<keyword evidence="10" id="KW-1185">Reference proteome</keyword>
<dbReference type="SUPFAM" id="SSF53383">
    <property type="entry name" value="PLP-dependent transferases"/>
    <property type="match status" value="1"/>
</dbReference>
<dbReference type="OrthoDB" id="9801272at2"/>
<dbReference type="Proteomes" id="UP000010847">
    <property type="component" value="Chromosome"/>
</dbReference>
<dbReference type="NCBIfam" id="NF003346">
    <property type="entry name" value="PRK04366.1"/>
    <property type="match status" value="1"/>
</dbReference>
<evidence type="ECO:0000256" key="3">
    <source>
        <dbReference type="ARBA" id="ARBA00022898"/>
    </source>
</evidence>
<comment type="subunit">
    <text evidence="6">The glycine cleavage system is composed of four proteins: P, T, L and H. In this organism, the P 'protein' is a heterodimer of two subunits.</text>
</comment>
<dbReference type="AlphaFoldDB" id="W0EF65"/>
<dbReference type="InterPro" id="IPR020581">
    <property type="entry name" value="GDC_P"/>
</dbReference>
<comment type="function">
    <text evidence="2 6">The glycine cleavage system catalyzes the degradation of glycine. The P protein binds the alpha-amino group of glycine through its pyridoxal phosphate cofactor; CO(2) is released and the remaining methylamine moiety is then transferred to the lipoamide cofactor of the H protein.</text>
</comment>
<evidence type="ECO:0000256" key="2">
    <source>
        <dbReference type="ARBA" id="ARBA00003788"/>
    </source>
</evidence>
<name>W0EF65_9FIRM</name>
<dbReference type="KEGG" id="dmt:DESME_12210"/>
<dbReference type="Gene3D" id="3.90.1150.10">
    <property type="entry name" value="Aspartate Aminotransferase, domain 1"/>
    <property type="match status" value="1"/>
</dbReference>
<dbReference type="Pfam" id="PF02347">
    <property type="entry name" value="GDC-P"/>
    <property type="match status" value="1"/>
</dbReference>
<dbReference type="CDD" id="cd00613">
    <property type="entry name" value="GDC-P"/>
    <property type="match status" value="1"/>
</dbReference>
<evidence type="ECO:0000256" key="1">
    <source>
        <dbReference type="ARBA" id="ARBA00001933"/>
    </source>
</evidence>
<evidence type="ECO:0000313" key="9">
    <source>
        <dbReference type="EMBL" id="AHF07691.1"/>
    </source>
</evidence>
<dbReference type="Pfam" id="PF21478">
    <property type="entry name" value="GcvP2_C"/>
    <property type="match status" value="1"/>
</dbReference>
<evidence type="ECO:0000259" key="7">
    <source>
        <dbReference type="Pfam" id="PF02347"/>
    </source>
</evidence>
<dbReference type="InterPro" id="IPR015422">
    <property type="entry name" value="PyrdxlP-dep_Trfase_small"/>
</dbReference>
<accession>W0EF65</accession>
<reference evidence="9 10" key="1">
    <citation type="submission" date="2013-12" db="EMBL/GenBank/DDBJ databases">
        <authorList>
            <consortium name="DOE Joint Genome Institute"/>
            <person name="Smidt H."/>
            <person name="Huntemann M."/>
            <person name="Han J."/>
            <person name="Chen A."/>
            <person name="Kyrpides N."/>
            <person name="Mavromatis K."/>
            <person name="Markowitz V."/>
            <person name="Palaniappan K."/>
            <person name="Ivanova N."/>
            <person name="Schaumberg A."/>
            <person name="Pati A."/>
            <person name="Liolios K."/>
            <person name="Nordberg H.P."/>
            <person name="Cantor M.N."/>
            <person name="Hua S.X."/>
            <person name="Woyke T."/>
        </authorList>
    </citation>
    <scope>NUCLEOTIDE SEQUENCE [LARGE SCALE GENOMIC DNA]</scope>
    <source>
        <strain evidence="10">DSM 15288</strain>
    </source>
</reference>
<dbReference type="GO" id="GO:0030170">
    <property type="term" value="F:pyridoxal phosphate binding"/>
    <property type="evidence" value="ECO:0007669"/>
    <property type="project" value="TreeGrafter"/>
</dbReference>
<dbReference type="Gene3D" id="3.40.640.10">
    <property type="entry name" value="Type I PLP-dependent aspartate aminotransferase-like (Major domain)"/>
    <property type="match status" value="1"/>
</dbReference>
<dbReference type="FunFam" id="3.90.1150.10:FF:000014">
    <property type="entry name" value="Probable glycine dehydrogenase (decarboxylating) subunit 2"/>
    <property type="match status" value="1"/>
</dbReference>
<feature type="domain" description="Glycine dehydrogenase C-terminal" evidence="8">
    <location>
        <begin position="352"/>
        <end position="453"/>
    </location>
</feature>
<dbReference type="HAMAP" id="MF_00713">
    <property type="entry name" value="GcvPB"/>
    <property type="match status" value="1"/>
</dbReference>
<evidence type="ECO:0000313" key="10">
    <source>
        <dbReference type="Proteomes" id="UP000010847"/>
    </source>
</evidence>
<dbReference type="RefSeq" id="WP_006716617.1">
    <property type="nucleotide sequence ID" value="NZ_CP007032.1"/>
</dbReference>
<dbReference type="InterPro" id="IPR023012">
    <property type="entry name" value="GcvPB"/>
</dbReference>
<keyword evidence="4 6" id="KW-0560">Oxidoreductase</keyword>
<dbReference type="GO" id="GO:0016594">
    <property type="term" value="F:glycine binding"/>
    <property type="evidence" value="ECO:0007669"/>
    <property type="project" value="TreeGrafter"/>
</dbReference>
<proteinExistence type="inferred from homology"/>
<dbReference type="InterPro" id="IPR015424">
    <property type="entry name" value="PyrdxlP-dep_Trfase"/>
</dbReference>
<dbReference type="GO" id="GO:0005960">
    <property type="term" value="C:glycine cleavage complex"/>
    <property type="evidence" value="ECO:0007669"/>
    <property type="project" value="TreeGrafter"/>
</dbReference>
<dbReference type="STRING" id="871968.DESME_12210"/>
<evidence type="ECO:0000256" key="4">
    <source>
        <dbReference type="ARBA" id="ARBA00023002"/>
    </source>
</evidence>
<feature type="domain" description="Glycine cleavage system P-protein N-terminal" evidence="7">
    <location>
        <begin position="43"/>
        <end position="310"/>
    </location>
</feature>
<dbReference type="InterPro" id="IPR049315">
    <property type="entry name" value="GDC-P_N"/>
</dbReference>
<dbReference type="FunFam" id="3.40.640.10:FF:000034">
    <property type="entry name" value="Probable glycine dehydrogenase (decarboxylating) subunit 2"/>
    <property type="match status" value="1"/>
</dbReference>
<protein>
    <recommendedName>
        <fullName evidence="6">Probable glycine dehydrogenase (decarboxylating) subunit 2</fullName>
        <ecNumber evidence="6">1.4.4.2</ecNumber>
    </recommendedName>
    <alternativeName>
        <fullName evidence="6">Glycine cleavage system P-protein subunit 2</fullName>
    </alternativeName>
    <alternativeName>
        <fullName evidence="6">Glycine decarboxylase subunit 2</fullName>
    </alternativeName>
    <alternativeName>
        <fullName evidence="6">Glycine dehydrogenase (aminomethyl-transferring) subunit 2</fullName>
    </alternativeName>
</protein>
<dbReference type="InterPro" id="IPR049316">
    <property type="entry name" value="GDC-P_C"/>
</dbReference>
<dbReference type="GO" id="GO:0005829">
    <property type="term" value="C:cytosol"/>
    <property type="evidence" value="ECO:0007669"/>
    <property type="project" value="TreeGrafter"/>
</dbReference>
<dbReference type="GO" id="GO:0019464">
    <property type="term" value="P:glycine decarboxylation via glycine cleavage system"/>
    <property type="evidence" value="ECO:0007669"/>
    <property type="project" value="UniProtKB-UniRule"/>
</dbReference>
<keyword evidence="3 6" id="KW-0663">Pyridoxal phosphate</keyword>
<dbReference type="eggNOG" id="COG1003">
    <property type="taxonomic scope" value="Bacteria"/>
</dbReference>
<dbReference type="GO" id="GO:0004375">
    <property type="term" value="F:glycine dehydrogenase (decarboxylating) activity"/>
    <property type="evidence" value="ECO:0007669"/>
    <property type="project" value="UniProtKB-EC"/>
</dbReference>
<dbReference type="PANTHER" id="PTHR11773">
    <property type="entry name" value="GLYCINE DEHYDROGENASE, DECARBOXYLATING"/>
    <property type="match status" value="1"/>
</dbReference>
<comment type="catalytic activity">
    <reaction evidence="5 6">
        <text>N(6)-[(R)-lipoyl]-L-lysyl-[glycine-cleavage complex H protein] + glycine + H(+) = N(6)-[(R)-S(8)-aminomethyldihydrolipoyl]-L-lysyl-[glycine-cleavage complex H protein] + CO2</text>
        <dbReference type="Rhea" id="RHEA:24304"/>
        <dbReference type="Rhea" id="RHEA-COMP:10494"/>
        <dbReference type="Rhea" id="RHEA-COMP:10495"/>
        <dbReference type="ChEBI" id="CHEBI:15378"/>
        <dbReference type="ChEBI" id="CHEBI:16526"/>
        <dbReference type="ChEBI" id="CHEBI:57305"/>
        <dbReference type="ChEBI" id="CHEBI:83099"/>
        <dbReference type="ChEBI" id="CHEBI:83143"/>
        <dbReference type="EC" id="1.4.4.2"/>
    </reaction>
</comment>
<dbReference type="InterPro" id="IPR015421">
    <property type="entry name" value="PyrdxlP-dep_Trfase_major"/>
</dbReference>
<organism evidence="9 10">
    <name type="scientific">Desulfitobacterium metallireducens DSM 15288</name>
    <dbReference type="NCBI Taxonomy" id="871968"/>
    <lineage>
        <taxon>Bacteria</taxon>
        <taxon>Bacillati</taxon>
        <taxon>Bacillota</taxon>
        <taxon>Clostridia</taxon>
        <taxon>Eubacteriales</taxon>
        <taxon>Desulfitobacteriaceae</taxon>
        <taxon>Desulfitobacterium</taxon>
    </lineage>
</organism>
<feature type="modified residue" description="N6-(pyridoxal phosphate)lysine" evidence="6">
    <location>
        <position position="272"/>
    </location>
</feature>
<evidence type="ECO:0000256" key="6">
    <source>
        <dbReference type="HAMAP-Rule" id="MF_00713"/>
    </source>
</evidence>
<dbReference type="Gene3D" id="6.20.440.10">
    <property type="match status" value="1"/>
</dbReference>
<evidence type="ECO:0000256" key="5">
    <source>
        <dbReference type="ARBA" id="ARBA00049026"/>
    </source>
</evidence>